<feature type="region of interest" description="Disordered" evidence="1">
    <location>
        <begin position="1"/>
        <end position="27"/>
    </location>
</feature>
<organism evidence="2">
    <name type="scientific">Polytomella parva</name>
    <dbReference type="NCBI Taxonomy" id="51329"/>
    <lineage>
        <taxon>Eukaryota</taxon>
        <taxon>Viridiplantae</taxon>
        <taxon>Chlorophyta</taxon>
        <taxon>core chlorophytes</taxon>
        <taxon>Chlorophyceae</taxon>
        <taxon>CS clade</taxon>
        <taxon>Chlamydomonadales</taxon>
        <taxon>Chlamydomonadaceae</taxon>
        <taxon>Polytomella</taxon>
    </lineage>
</organism>
<accession>A0A7S0UXD3</accession>
<name>A0A7S0UXD3_9CHLO</name>
<evidence type="ECO:0000313" key="2">
    <source>
        <dbReference type="EMBL" id="CAD8768686.1"/>
    </source>
</evidence>
<feature type="compositionally biased region" description="Acidic residues" evidence="1">
    <location>
        <begin position="77"/>
        <end position="91"/>
    </location>
</feature>
<gene>
    <name evidence="2" type="ORF">PPAR00522_LOCUS5083</name>
</gene>
<dbReference type="EMBL" id="HBFM01007996">
    <property type="protein sequence ID" value="CAD8768686.1"/>
    <property type="molecule type" value="Transcribed_RNA"/>
</dbReference>
<feature type="compositionally biased region" description="Acidic residues" evidence="1">
    <location>
        <begin position="133"/>
        <end position="144"/>
    </location>
</feature>
<feature type="region of interest" description="Disordered" evidence="1">
    <location>
        <begin position="72"/>
        <end position="97"/>
    </location>
</feature>
<feature type="compositionally biased region" description="Acidic residues" evidence="1">
    <location>
        <begin position="16"/>
        <end position="25"/>
    </location>
</feature>
<reference evidence="2" key="1">
    <citation type="submission" date="2021-01" db="EMBL/GenBank/DDBJ databases">
        <authorList>
            <person name="Corre E."/>
            <person name="Pelletier E."/>
            <person name="Niang G."/>
            <person name="Scheremetjew M."/>
            <person name="Finn R."/>
            <person name="Kale V."/>
            <person name="Holt S."/>
            <person name="Cochrane G."/>
            <person name="Meng A."/>
            <person name="Brown T."/>
            <person name="Cohen L."/>
        </authorList>
    </citation>
    <scope>NUCLEOTIDE SEQUENCE</scope>
    <source>
        <strain evidence="2">SAG 63-3</strain>
    </source>
</reference>
<evidence type="ECO:0000256" key="1">
    <source>
        <dbReference type="SAM" id="MobiDB-lite"/>
    </source>
</evidence>
<feature type="compositionally biased region" description="Acidic residues" evidence="1">
    <location>
        <begin position="152"/>
        <end position="193"/>
    </location>
</feature>
<feature type="region of interest" description="Disordered" evidence="1">
    <location>
        <begin position="130"/>
        <end position="193"/>
    </location>
</feature>
<dbReference type="AlphaFoldDB" id="A0A7S0UXD3"/>
<sequence length="208" mass="24228">MNPKEEEEDREKHQEQEEEDDEDALDMANHFSLALSPDPNLDPLVIASYNEFTTHESVVLGRRRACDGLLGARRMEEEGEGDDEEEEDEEEEQRHWEILKAKAWETHELRNRGVPRNAFFSRSKEASFGFYDEGLEAEDEDDALSEMREAREEQEEESQQVTEEDERSGQEEQESQEEEESEEEEVFVEGVEYEVERVASPSLSIFSS</sequence>
<protein>
    <submittedName>
        <fullName evidence="2">Uncharacterized protein</fullName>
    </submittedName>
</protein>
<proteinExistence type="predicted"/>